<name>A0ACC2WTJ2_9TREE</name>
<dbReference type="Proteomes" id="UP001243375">
    <property type="component" value="Unassembled WGS sequence"/>
</dbReference>
<sequence length="535" mass="59712">MDQNKVDMDDLGKLLVEFSVVQQLIDTYFILVLNLAQDVDFSMGEGFERQRAEAAALINALDRKKAARTMAVPTDDKQVKARLREMGEPAILFGEGPGDRRDRLKYVLQQIQIARAGSMEVDEEDTDEEDEDDEEKEEEFYTPGSDDLLKARRKIAEFSLARARRRISRQREEASVPLSRIVEVRKQVYGQLKGFTQLGSQIGDERPISQVRYSPNSKLLLTGSWTGNARLWDMPDCSLRSTMRGHADRVGGVAWHPQATLSQSEESVNFATGAADGLVKIWSLASEKSLATFEGHEGRVCRIAFHPSGNYIGSASYDGTWRLWDVEKKKQLLLQEGHSKEVFALAFQEDGALVASGGFDAIGRVWDVRTGRTAMVLDGHIREILSLDFAPNGYQVAAGSGDDSIRIWDLRALKVAHSIPAHKSSVSDVRWFRSQEDMQFTNAPINTDKKEDVDMNGDQEDKPKITSISKSGLYLASSGFDHTVKIWSADDWQLINSLKTDEGKVMSVDIASDGKYIASGSYSRSFHLFANENAL</sequence>
<gene>
    <name evidence="1" type="ORF">QFC22_005417</name>
</gene>
<evidence type="ECO:0000313" key="1">
    <source>
        <dbReference type="EMBL" id="KAJ9115089.1"/>
    </source>
</evidence>
<comment type="caution">
    <text evidence="1">The sequence shown here is derived from an EMBL/GenBank/DDBJ whole genome shotgun (WGS) entry which is preliminary data.</text>
</comment>
<dbReference type="EMBL" id="JASBWU010000017">
    <property type="protein sequence ID" value="KAJ9115089.1"/>
    <property type="molecule type" value="Genomic_DNA"/>
</dbReference>
<protein>
    <submittedName>
        <fullName evidence="1">Uncharacterized protein</fullName>
    </submittedName>
</protein>
<proteinExistence type="predicted"/>
<reference evidence="1" key="1">
    <citation type="submission" date="2023-04" db="EMBL/GenBank/DDBJ databases">
        <title>Draft Genome sequencing of Naganishia species isolated from polar environments using Oxford Nanopore Technology.</title>
        <authorList>
            <person name="Leo P."/>
            <person name="Venkateswaran K."/>
        </authorList>
    </citation>
    <scope>NUCLEOTIDE SEQUENCE</scope>
    <source>
        <strain evidence="1">MNA-CCFEE 5425</strain>
    </source>
</reference>
<organism evidence="1 2">
    <name type="scientific">Naganishia vaughanmartiniae</name>
    <dbReference type="NCBI Taxonomy" id="1424756"/>
    <lineage>
        <taxon>Eukaryota</taxon>
        <taxon>Fungi</taxon>
        <taxon>Dikarya</taxon>
        <taxon>Basidiomycota</taxon>
        <taxon>Agaricomycotina</taxon>
        <taxon>Tremellomycetes</taxon>
        <taxon>Filobasidiales</taxon>
        <taxon>Filobasidiaceae</taxon>
        <taxon>Naganishia</taxon>
    </lineage>
</organism>
<keyword evidence="2" id="KW-1185">Reference proteome</keyword>
<evidence type="ECO:0000313" key="2">
    <source>
        <dbReference type="Proteomes" id="UP001243375"/>
    </source>
</evidence>
<accession>A0ACC2WTJ2</accession>